<protein>
    <submittedName>
        <fullName evidence="2">Uncharacterized protein</fullName>
    </submittedName>
</protein>
<evidence type="ECO:0000313" key="2">
    <source>
        <dbReference type="EMBL" id="MEQ2196197.1"/>
    </source>
</evidence>
<keyword evidence="1" id="KW-0812">Transmembrane</keyword>
<reference evidence="2 3" key="1">
    <citation type="submission" date="2021-06" db="EMBL/GenBank/DDBJ databases">
        <authorList>
            <person name="Palmer J.M."/>
        </authorList>
    </citation>
    <scope>NUCLEOTIDE SEQUENCE [LARGE SCALE GENOMIC DNA]</scope>
    <source>
        <strain evidence="2 3">XC_2019</strain>
        <tissue evidence="2">Muscle</tissue>
    </source>
</reference>
<keyword evidence="3" id="KW-1185">Reference proteome</keyword>
<evidence type="ECO:0000256" key="1">
    <source>
        <dbReference type="SAM" id="Phobius"/>
    </source>
</evidence>
<sequence>MVALLIFSGFQVHRTSSRAHSLTLATWGRQPAEKDLFWVLLDKRSESWKVGTSSKLTEKLRCLSQNQDQDHGSVGEDARSFIFPPAVNCPVFFLLISVQLLTCLCFLFFSFVFLAQNFL</sequence>
<dbReference type="Proteomes" id="UP001434883">
    <property type="component" value="Unassembled WGS sequence"/>
</dbReference>
<evidence type="ECO:0000313" key="3">
    <source>
        <dbReference type="Proteomes" id="UP001434883"/>
    </source>
</evidence>
<proteinExistence type="predicted"/>
<gene>
    <name evidence="2" type="ORF">XENOCAPTIV_026104</name>
</gene>
<feature type="transmembrane region" description="Helical" evidence="1">
    <location>
        <begin position="91"/>
        <end position="115"/>
    </location>
</feature>
<accession>A0ABV0QL41</accession>
<keyword evidence="1" id="KW-0472">Membrane</keyword>
<organism evidence="2 3">
    <name type="scientific">Xenoophorus captivus</name>
    <dbReference type="NCBI Taxonomy" id="1517983"/>
    <lineage>
        <taxon>Eukaryota</taxon>
        <taxon>Metazoa</taxon>
        <taxon>Chordata</taxon>
        <taxon>Craniata</taxon>
        <taxon>Vertebrata</taxon>
        <taxon>Euteleostomi</taxon>
        <taxon>Actinopterygii</taxon>
        <taxon>Neopterygii</taxon>
        <taxon>Teleostei</taxon>
        <taxon>Neoteleostei</taxon>
        <taxon>Acanthomorphata</taxon>
        <taxon>Ovalentaria</taxon>
        <taxon>Atherinomorphae</taxon>
        <taxon>Cyprinodontiformes</taxon>
        <taxon>Goodeidae</taxon>
        <taxon>Xenoophorus</taxon>
    </lineage>
</organism>
<name>A0ABV0QL41_9TELE</name>
<dbReference type="EMBL" id="JAHRIN010014826">
    <property type="protein sequence ID" value="MEQ2196197.1"/>
    <property type="molecule type" value="Genomic_DNA"/>
</dbReference>
<comment type="caution">
    <text evidence="2">The sequence shown here is derived from an EMBL/GenBank/DDBJ whole genome shotgun (WGS) entry which is preliminary data.</text>
</comment>
<keyword evidence="1" id="KW-1133">Transmembrane helix</keyword>